<comment type="caution">
    <text evidence="2">The sequence shown here is derived from an EMBL/GenBank/DDBJ whole genome shotgun (WGS) entry which is preliminary data.</text>
</comment>
<dbReference type="InterPro" id="IPR036865">
    <property type="entry name" value="CRAL-TRIO_dom_sf"/>
</dbReference>
<feature type="compositionally biased region" description="Polar residues" evidence="1">
    <location>
        <begin position="108"/>
        <end position="120"/>
    </location>
</feature>
<dbReference type="Proteomes" id="UP000825935">
    <property type="component" value="Chromosome 35"/>
</dbReference>
<dbReference type="EMBL" id="CM035440">
    <property type="protein sequence ID" value="KAH7283150.1"/>
    <property type="molecule type" value="Genomic_DNA"/>
</dbReference>
<accession>A0A8T2QHS6</accession>
<evidence type="ECO:0000313" key="3">
    <source>
        <dbReference type="Proteomes" id="UP000825935"/>
    </source>
</evidence>
<gene>
    <name evidence="2" type="ORF">KP509_35G064100</name>
</gene>
<dbReference type="AlphaFoldDB" id="A0A8T2QHS6"/>
<protein>
    <submittedName>
        <fullName evidence="2">Uncharacterized protein</fullName>
    </submittedName>
</protein>
<reference evidence="2" key="1">
    <citation type="submission" date="2021-08" db="EMBL/GenBank/DDBJ databases">
        <title>WGS assembly of Ceratopteris richardii.</title>
        <authorList>
            <person name="Marchant D.B."/>
            <person name="Chen G."/>
            <person name="Jenkins J."/>
            <person name="Shu S."/>
            <person name="Leebens-Mack J."/>
            <person name="Grimwood J."/>
            <person name="Schmutz J."/>
            <person name="Soltis P."/>
            <person name="Soltis D."/>
            <person name="Chen Z.-H."/>
        </authorList>
    </citation>
    <scope>NUCLEOTIDE SEQUENCE</scope>
    <source>
        <strain evidence="2">Whitten #5841</strain>
        <tissue evidence="2">Leaf</tissue>
    </source>
</reference>
<proteinExistence type="predicted"/>
<dbReference type="PANTHER" id="PTHR45657">
    <property type="entry name" value="CRAL-TRIO DOMAIN-CONTAINING PROTEIN YKL091C-RELATED"/>
    <property type="match status" value="1"/>
</dbReference>
<feature type="region of interest" description="Disordered" evidence="1">
    <location>
        <begin position="102"/>
        <end position="122"/>
    </location>
</feature>
<dbReference type="SUPFAM" id="SSF52087">
    <property type="entry name" value="CRAL/TRIO domain"/>
    <property type="match status" value="1"/>
</dbReference>
<evidence type="ECO:0000256" key="1">
    <source>
        <dbReference type="SAM" id="MobiDB-lite"/>
    </source>
</evidence>
<dbReference type="InterPro" id="IPR051026">
    <property type="entry name" value="PI/PC_transfer"/>
</dbReference>
<dbReference type="PANTHER" id="PTHR45657:SF1">
    <property type="entry name" value="CRAL-TRIO DOMAIN-CONTAINING PROTEIN YKL091C-RELATED"/>
    <property type="match status" value="1"/>
</dbReference>
<evidence type="ECO:0000313" key="2">
    <source>
        <dbReference type="EMBL" id="KAH7283150.1"/>
    </source>
</evidence>
<name>A0A8T2QHS6_CERRI</name>
<dbReference type="Gene3D" id="3.40.525.10">
    <property type="entry name" value="CRAL-TRIO lipid binding domain"/>
    <property type="match status" value="1"/>
</dbReference>
<dbReference type="OrthoDB" id="1434354at2759"/>
<organism evidence="2 3">
    <name type="scientific">Ceratopteris richardii</name>
    <name type="common">Triangle waterfern</name>
    <dbReference type="NCBI Taxonomy" id="49495"/>
    <lineage>
        <taxon>Eukaryota</taxon>
        <taxon>Viridiplantae</taxon>
        <taxon>Streptophyta</taxon>
        <taxon>Embryophyta</taxon>
        <taxon>Tracheophyta</taxon>
        <taxon>Polypodiopsida</taxon>
        <taxon>Polypodiidae</taxon>
        <taxon>Polypodiales</taxon>
        <taxon>Pteridineae</taxon>
        <taxon>Pteridaceae</taxon>
        <taxon>Parkerioideae</taxon>
        <taxon>Ceratopteris</taxon>
    </lineage>
</organism>
<sequence>MSFKLSQVLGNRYQHKLLEQIESSNLPDFFGGSCVCAEHGGCMNSDKGPWNDSEIMMKVSAGLARRARQIITLSEDGPVSPETNNNEESDFSTFAIDDSKSKPGCLAETSTRTSSNSPEVETSALDAEGTQMSANGLKGHMKEQIPSTVNGSNSIDNLLAKDGIPQGPRMTPFSSSSGLINIIVIRVLKYIGKLLSLGILIWQRSLALRGSLLGSSKCSCNSQGTTFSSSAEVPQKHSLLHHRVSVIEEQLKCIENAEKCHQSLCCKDSVAYEERLKNIEADVSETQTALKKLLENQLEILHHLDSLRTTRERRRLACL</sequence>
<keyword evidence="3" id="KW-1185">Reference proteome</keyword>